<dbReference type="SUPFAM" id="SSF55729">
    <property type="entry name" value="Acyl-CoA N-acyltransferases (Nat)"/>
    <property type="match status" value="1"/>
</dbReference>
<dbReference type="PANTHER" id="PTHR13355:SF15">
    <property type="entry name" value="GCN5-RELATED N-ACETYLTRANSFERASE 3, CHLOROPLASTIC"/>
    <property type="match status" value="1"/>
</dbReference>
<dbReference type="InterPro" id="IPR000182">
    <property type="entry name" value="GNAT_dom"/>
</dbReference>
<reference evidence="2" key="1">
    <citation type="submission" date="2024-05" db="EMBL/GenBank/DDBJ databases">
        <title>Metabacillus sp. nov., isolated from the rhizosphere soil of tomato plants.</title>
        <authorList>
            <person name="Ma R."/>
        </authorList>
    </citation>
    <scope>NUCLEOTIDE SEQUENCE</scope>
    <source>
        <strain evidence="2">DBTR6</strain>
    </source>
</reference>
<dbReference type="PANTHER" id="PTHR13355">
    <property type="entry name" value="GLUCOSAMINE 6-PHOSPHATE N-ACETYLTRANSFERASE"/>
    <property type="match status" value="1"/>
</dbReference>
<dbReference type="Pfam" id="PF00583">
    <property type="entry name" value="Acetyltransf_1"/>
    <property type="match status" value="1"/>
</dbReference>
<evidence type="ECO:0000313" key="3">
    <source>
        <dbReference type="Proteomes" id="UP001165287"/>
    </source>
</evidence>
<gene>
    <name evidence="2" type="ORF">K9V48_12845</name>
</gene>
<dbReference type="InterPro" id="IPR039143">
    <property type="entry name" value="GNPNAT1-like"/>
</dbReference>
<sequence length="139" mass="15742">MMLEKLKVEDIPELLELYTTLIPFETSVEKSVEIHKEMLLDENYFLMVAKENNRVIGSALGICCNGLIEPFLVIEDVIVKEGLRGKGIGRKLMESLDEFAKKKHCGYAILVSSAHRTGAHKFYERAGFTDSVVGFRKVY</sequence>
<organism evidence="2 3">
    <name type="scientific">Metabacillus rhizolycopersici</name>
    <dbReference type="NCBI Taxonomy" id="2875709"/>
    <lineage>
        <taxon>Bacteria</taxon>
        <taxon>Bacillati</taxon>
        <taxon>Bacillota</taxon>
        <taxon>Bacilli</taxon>
        <taxon>Bacillales</taxon>
        <taxon>Bacillaceae</taxon>
        <taxon>Metabacillus</taxon>
    </lineage>
</organism>
<dbReference type="InterPro" id="IPR016181">
    <property type="entry name" value="Acyl_CoA_acyltransferase"/>
</dbReference>
<dbReference type="EMBL" id="JAIQUM010000026">
    <property type="protein sequence ID" value="MBZ5751114.1"/>
    <property type="molecule type" value="Genomic_DNA"/>
</dbReference>
<name>A0ABS7USB8_9BACI</name>
<evidence type="ECO:0000313" key="2">
    <source>
        <dbReference type="EMBL" id="MBZ5751114.1"/>
    </source>
</evidence>
<dbReference type="PROSITE" id="PS51186">
    <property type="entry name" value="GNAT"/>
    <property type="match status" value="1"/>
</dbReference>
<dbReference type="RefSeq" id="WP_224139387.1">
    <property type="nucleotide sequence ID" value="NZ_JAIQUM010000026.1"/>
</dbReference>
<dbReference type="CDD" id="cd04301">
    <property type="entry name" value="NAT_SF"/>
    <property type="match status" value="1"/>
</dbReference>
<feature type="domain" description="N-acetyltransferase" evidence="1">
    <location>
        <begin position="1"/>
        <end position="139"/>
    </location>
</feature>
<dbReference type="Proteomes" id="UP001165287">
    <property type="component" value="Unassembled WGS sequence"/>
</dbReference>
<comment type="caution">
    <text evidence="2">The sequence shown here is derived from an EMBL/GenBank/DDBJ whole genome shotgun (WGS) entry which is preliminary data.</text>
</comment>
<protein>
    <submittedName>
        <fullName evidence="2">GNAT family N-acetyltransferase</fullName>
    </submittedName>
</protein>
<proteinExistence type="predicted"/>
<accession>A0ABS7USB8</accession>
<keyword evidence="3" id="KW-1185">Reference proteome</keyword>
<evidence type="ECO:0000259" key="1">
    <source>
        <dbReference type="PROSITE" id="PS51186"/>
    </source>
</evidence>
<dbReference type="Gene3D" id="3.40.630.30">
    <property type="match status" value="1"/>
</dbReference>